<keyword evidence="2" id="KW-0812">Transmembrane</keyword>
<evidence type="ECO:0000256" key="3">
    <source>
        <dbReference type="SAM" id="SignalP"/>
    </source>
</evidence>
<dbReference type="EMBL" id="PGGS01000017">
    <property type="protein sequence ID" value="PNH11986.1"/>
    <property type="molecule type" value="Genomic_DNA"/>
</dbReference>
<evidence type="ECO:0000256" key="2">
    <source>
        <dbReference type="SAM" id="Phobius"/>
    </source>
</evidence>
<dbReference type="OrthoDB" id="547337at2759"/>
<keyword evidence="3" id="KW-0732">Signal</keyword>
<accession>A0A2J8AHK3</accession>
<dbReference type="AlphaFoldDB" id="A0A2J8AHK3"/>
<comment type="caution">
    <text evidence="4">The sequence shown here is derived from an EMBL/GenBank/DDBJ whole genome shotgun (WGS) entry which is preliminary data.</text>
</comment>
<evidence type="ECO:0000256" key="1">
    <source>
        <dbReference type="SAM" id="MobiDB-lite"/>
    </source>
</evidence>
<keyword evidence="2" id="KW-0472">Membrane</keyword>
<reference evidence="4 5" key="1">
    <citation type="journal article" date="2017" name="Mol. Biol. Evol.">
        <title>The 4-celled Tetrabaena socialis nuclear genome reveals the essential components for genetic control of cell number at the origin of multicellularity in the volvocine lineage.</title>
        <authorList>
            <person name="Featherston J."/>
            <person name="Arakaki Y."/>
            <person name="Hanschen E.R."/>
            <person name="Ferris P.J."/>
            <person name="Michod R.E."/>
            <person name="Olson B.J.S.C."/>
            <person name="Nozaki H."/>
            <person name="Durand P.M."/>
        </authorList>
    </citation>
    <scope>NUCLEOTIDE SEQUENCE [LARGE SCALE GENOMIC DNA]</scope>
    <source>
        <strain evidence="4 5">NIES-571</strain>
    </source>
</reference>
<proteinExistence type="predicted"/>
<dbReference type="PRINTS" id="PR01217">
    <property type="entry name" value="PRICHEXTENSN"/>
</dbReference>
<gene>
    <name evidence="4" type="ORF">TSOC_001119</name>
</gene>
<protein>
    <submittedName>
        <fullName evidence="4">Titin</fullName>
    </submittedName>
</protein>
<keyword evidence="2" id="KW-1133">Transmembrane helix</keyword>
<feature type="region of interest" description="Disordered" evidence="1">
    <location>
        <begin position="115"/>
        <end position="186"/>
    </location>
</feature>
<evidence type="ECO:0000313" key="5">
    <source>
        <dbReference type="Proteomes" id="UP000236333"/>
    </source>
</evidence>
<dbReference type="Proteomes" id="UP000236333">
    <property type="component" value="Unassembled WGS sequence"/>
</dbReference>
<feature type="compositionally biased region" description="Pro residues" evidence="1">
    <location>
        <begin position="115"/>
        <end position="182"/>
    </location>
</feature>
<feature type="chain" id="PRO_5014400446" evidence="3">
    <location>
        <begin position="37"/>
        <end position="515"/>
    </location>
</feature>
<keyword evidence="5" id="KW-1185">Reference proteome</keyword>
<evidence type="ECO:0000313" key="4">
    <source>
        <dbReference type="EMBL" id="PNH11986.1"/>
    </source>
</evidence>
<organism evidence="4 5">
    <name type="scientific">Tetrabaena socialis</name>
    <dbReference type="NCBI Taxonomy" id="47790"/>
    <lineage>
        <taxon>Eukaryota</taxon>
        <taxon>Viridiplantae</taxon>
        <taxon>Chlorophyta</taxon>
        <taxon>core chlorophytes</taxon>
        <taxon>Chlorophyceae</taxon>
        <taxon>CS clade</taxon>
        <taxon>Chlamydomonadales</taxon>
        <taxon>Tetrabaenaceae</taxon>
        <taxon>Tetrabaena</taxon>
    </lineage>
</organism>
<feature type="signal peptide" evidence="3">
    <location>
        <begin position="1"/>
        <end position="36"/>
    </location>
</feature>
<sequence length="515" mass="53833">MLAARLCAALNSRVPALLHALLLGLLLPLIPPPAAAQCPPAPQLSAYVTTFCTYQYQQALCLFTTWCPKCTSPTRQAYTSLDMFICTAANNTVIDADCTGFANCVIPMPPPPPRPPLPPAPPPAPVPPDAPIGPPPRPPRPPRPPPPQPSPAPPPNTIPLPPRLPLPPLNPSPPAPPPPPATKPCSVAASADAATVAAIPPAAAIAPTITTFSACASPGSQLTIGYAVPLIPTDTQLAAVTTVTTEDFGMPGVDMDATVIGQYITSVYTLYPVLPTDADEATLCAQLEIAFEATLCVQLALPNCSYVQAECVKELGYMLRGTIVTPGIAMAVRILMDNETDNAQFVLLLFQRNITLLNWRVVNPAPGNVTQSSSLDLVMRNPTTSAKPILYVLDTRLTGDIATALTLPAAQVLIERPGVVGPIPAPPKDCPSPQLGVLCGADAVGAIIGIGLGGIIIIGLILMGVLYARRGRAGKVVVMDDFAWARKYAHIVPTNVIASPYVTQYGMSANTNAYS</sequence>
<feature type="transmembrane region" description="Helical" evidence="2">
    <location>
        <begin position="443"/>
        <end position="467"/>
    </location>
</feature>
<name>A0A2J8AHK3_9CHLO</name>